<proteinExistence type="inferred from homology"/>
<keyword evidence="3" id="KW-0378">Hydrolase</keyword>
<evidence type="ECO:0000259" key="2">
    <source>
        <dbReference type="PROSITE" id="PS51762"/>
    </source>
</evidence>
<keyword evidence="4" id="KW-1185">Reference proteome</keyword>
<dbReference type="Gene3D" id="2.60.120.260">
    <property type="entry name" value="Galactose-binding domain-like"/>
    <property type="match status" value="1"/>
</dbReference>
<feature type="domain" description="GH16" evidence="2">
    <location>
        <begin position="52"/>
        <end position="307"/>
    </location>
</feature>
<dbReference type="Pfam" id="PF00722">
    <property type="entry name" value="Glyco_hydro_16"/>
    <property type="match status" value="1"/>
</dbReference>
<dbReference type="InterPro" id="IPR050546">
    <property type="entry name" value="Glycosyl_Hydrlase_16"/>
</dbReference>
<dbReference type="InterPro" id="IPR013320">
    <property type="entry name" value="ConA-like_dom_sf"/>
</dbReference>
<dbReference type="EMBL" id="FXUG01000019">
    <property type="protein sequence ID" value="SMP75427.1"/>
    <property type="molecule type" value="Genomic_DNA"/>
</dbReference>
<sequence length="484" mass="53752">MLGKRLVRVGLLAAMGAFLAIGTFLGGVGSVAADELGGNSVLLPASDPGNAGEWVLNPNVSDEFSSPQLDTNKWLVQGTDGVYKSNWIGRAPSQFSTDNVRIENGMLKIESRWEPDFEFSEKRDMSWKKVKEGLAYENVTTAAVICKNEFLYGYMEIRCKAADASVTSAFWATGSNTELDVFEFSGRPKQANKTHLESELWSSIHDWSKKGGPTTWTDRLQLGFKVAEGFHVYGLDWDPEYLKFYADGKLVRTVLRKEIGDEAWVLTGPISIWVDSEIFPWHGIPEKEDLPADYEVDYIRVWQKGNLQVRPRVLAAEEAGTDFSEMESGQVVYDFESPVQLKSKQENWWIAADSRPHFGIVKEKAASGRKSLRFQHSGAMDGTAVAFAPHGSMKVASGPHELSMQVWVEPGSSVQQINVVLENPWLTLKPFDLSGVATGEWVTLTQKFSRSSASGPKDRPRLIVNPEDAGKGTSTVYVDRLTIR</sequence>
<evidence type="ECO:0000313" key="3">
    <source>
        <dbReference type="EMBL" id="SMP75427.1"/>
    </source>
</evidence>
<comment type="similarity">
    <text evidence="1">Belongs to the glycosyl hydrolase 16 family.</text>
</comment>
<dbReference type="GO" id="GO:0016787">
    <property type="term" value="F:hydrolase activity"/>
    <property type="evidence" value="ECO:0007669"/>
    <property type="project" value="UniProtKB-KW"/>
</dbReference>
<dbReference type="Gene3D" id="2.60.120.200">
    <property type="match status" value="1"/>
</dbReference>
<dbReference type="InterPro" id="IPR000757">
    <property type="entry name" value="Beta-glucanase-like"/>
</dbReference>
<accession>A0ABY1QPP7</accession>
<comment type="caution">
    <text evidence="3">The sequence shown here is derived from an EMBL/GenBank/DDBJ whole genome shotgun (WGS) entry which is preliminary data.</text>
</comment>
<evidence type="ECO:0000313" key="4">
    <source>
        <dbReference type="Proteomes" id="UP001158067"/>
    </source>
</evidence>
<dbReference type="SUPFAM" id="SSF49899">
    <property type="entry name" value="Concanavalin A-like lectins/glucanases"/>
    <property type="match status" value="1"/>
</dbReference>
<protein>
    <submittedName>
        <fullName evidence="3">Glycosyl hydrolases family 16</fullName>
    </submittedName>
</protein>
<dbReference type="PROSITE" id="PS51762">
    <property type="entry name" value="GH16_2"/>
    <property type="match status" value="1"/>
</dbReference>
<gene>
    <name evidence="3" type="ORF">SAMN06265222_11934</name>
</gene>
<dbReference type="PANTHER" id="PTHR10963:SF55">
    <property type="entry name" value="GLYCOSIDE HYDROLASE FAMILY 16 PROTEIN"/>
    <property type="match status" value="1"/>
</dbReference>
<reference evidence="3 4" key="1">
    <citation type="submission" date="2017-05" db="EMBL/GenBank/DDBJ databases">
        <authorList>
            <person name="Varghese N."/>
            <person name="Submissions S."/>
        </authorList>
    </citation>
    <scope>NUCLEOTIDE SEQUENCE [LARGE SCALE GENOMIC DNA]</scope>
    <source>
        <strain evidence="3 4">DSM 25457</strain>
    </source>
</reference>
<organism evidence="3 4">
    <name type="scientific">Neorhodopirellula lusitana</name>
    <dbReference type="NCBI Taxonomy" id="445327"/>
    <lineage>
        <taxon>Bacteria</taxon>
        <taxon>Pseudomonadati</taxon>
        <taxon>Planctomycetota</taxon>
        <taxon>Planctomycetia</taxon>
        <taxon>Pirellulales</taxon>
        <taxon>Pirellulaceae</taxon>
        <taxon>Neorhodopirellula</taxon>
    </lineage>
</organism>
<dbReference type="PANTHER" id="PTHR10963">
    <property type="entry name" value="GLYCOSYL HYDROLASE-RELATED"/>
    <property type="match status" value="1"/>
</dbReference>
<name>A0ABY1QPP7_9BACT</name>
<dbReference type="RefSeq" id="WP_283435049.1">
    <property type="nucleotide sequence ID" value="NZ_FXUG01000019.1"/>
</dbReference>
<evidence type="ECO:0000256" key="1">
    <source>
        <dbReference type="ARBA" id="ARBA00006865"/>
    </source>
</evidence>
<dbReference type="Proteomes" id="UP001158067">
    <property type="component" value="Unassembled WGS sequence"/>
</dbReference>